<accession>A0A0C4DWH2</accession>
<reference evidence="2" key="2">
    <citation type="submission" date="2010-05" db="EMBL/GenBank/DDBJ databases">
        <title>The Genome Sequence of Magnaporthe poae strain ATCC 64411.</title>
        <authorList>
            <consortium name="The Broad Institute Genome Sequencing Platform"/>
            <consortium name="Broad Institute Genome Sequencing Center for Infectious Disease"/>
            <person name="Ma L.-J."/>
            <person name="Dead R."/>
            <person name="Young S."/>
            <person name="Zeng Q."/>
            <person name="Koehrsen M."/>
            <person name="Alvarado L."/>
            <person name="Berlin A."/>
            <person name="Chapman S.B."/>
            <person name="Chen Z."/>
            <person name="Freedman E."/>
            <person name="Gellesch M."/>
            <person name="Goldberg J."/>
            <person name="Griggs A."/>
            <person name="Gujja S."/>
            <person name="Heilman E.R."/>
            <person name="Heiman D."/>
            <person name="Hepburn T."/>
            <person name="Howarth C."/>
            <person name="Jen D."/>
            <person name="Larson L."/>
            <person name="Mehta T."/>
            <person name="Neiman D."/>
            <person name="Pearson M."/>
            <person name="Roberts A."/>
            <person name="Saif S."/>
            <person name="Shea T."/>
            <person name="Shenoy N."/>
            <person name="Sisk P."/>
            <person name="Stolte C."/>
            <person name="Sykes S."/>
            <person name="Walk T."/>
            <person name="White J."/>
            <person name="Yandava C."/>
            <person name="Haas B."/>
            <person name="Nusbaum C."/>
            <person name="Birren B."/>
        </authorList>
    </citation>
    <scope>NUCLEOTIDE SEQUENCE</scope>
    <source>
        <strain evidence="2">ATCC 64411</strain>
    </source>
</reference>
<feature type="compositionally biased region" description="Basic and acidic residues" evidence="1">
    <location>
        <begin position="117"/>
        <end position="127"/>
    </location>
</feature>
<dbReference type="AlphaFoldDB" id="A0A0C4DWH2"/>
<reference evidence="2" key="3">
    <citation type="submission" date="2011-03" db="EMBL/GenBank/DDBJ databases">
        <title>Annotation of Magnaporthe poae ATCC 64411.</title>
        <authorList>
            <person name="Ma L.-J."/>
            <person name="Dead R."/>
            <person name="Young S.K."/>
            <person name="Zeng Q."/>
            <person name="Gargeya S."/>
            <person name="Fitzgerald M."/>
            <person name="Haas B."/>
            <person name="Abouelleil A."/>
            <person name="Alvarado L."/>
            <person name="Arachchi H.M."/>
            <person name="Berlin A."/>
            <person name="Brown A."/>
            <person name="Chapman S.B."/>
            <person name="Chen Z."/>
            <person name="Dunbar C."/>
            <person name="Freedman E."/>
            <person name="Gearin G."/>
            <person name="Gellesch M."/>
            <person name="Goldberg J."/>
            <person name="Griggs A."/>
            <person name="Gujja S."/>
            <person name="Heiman D."/>
            <person name="Howarth C."/>
            <person name="Larson L."/>
            <person name="Lui A."/>
            <person name="MacDonald P.J.P."/>
            <person name="Mehta T."/>
            <person name="Montmayeur A."/>
            <person name="Murphy C."/>
            <person name="Neiman D."/>
            <person name="Pearson M."/>
            <person name="Priest M."/>
            <person name="Roberts A."/>
            <person name="Saif S."/>
            <person name="Shea T."/>
            <person name="Shenoy N."/>
            <person name="Sisk P."/>
            <person name="Stolte C."/>
            <person name="Sykes S."/>
            <person name="Yandava C."/>
            <person name="Wortman J."/>
            <person name="Nusbaum C."/>
            <person name="Birren B."/>
        </authorList>
    </citation>
    <scope>NUCLEOTIDE SEQUENCE</scope>
    <source>
        <strain evidence="2">ATCC 64411</strain>
    </source>
</reference>
<keyword evidence="4" id="KW-1185">Reference proteome</keyword>
<evidence type="ECO:0000313" key="3">
    <source>
        <dbReference type="EnsemblFungi" id="MAPG_04352T0"/>
    </source>
</evidence>
<dbReference type="EnsemblFungi" id="MAPG_04352T0">
    <property type="protein sequence ID" value="MAPG_04352T0"/>
    <property type="gene ID" value="MAPG_04352"/>
</dbReference>
<evidence type="ECO:0000256" key="1">
    <source>
        <dbReference type="SAM" id="MobiDB-lite"/>
    </source>
</evidence>
<name>A0A0C4DWH2_MAGP6</name>
<organism evidence="3 4">
    <name type="scientific">Magnaporthiopsis poae (strain ATCC 64411 / 73-15)</name>
    <name type="common">Kentucky bluegrass fungus</name>
    <name type="synonym">Magnaporthe poae</name>
    <dbReference type="NCBI Taxonomy" id="644358"/>
    <lineage>
        <taxon>Eukaryota</taxon>
        <taxon>Fungi</taxon>
        <taxon>Dikarya</taxon>
        <taxon>Ascomycota</taxon>
        <taxon>Pezizomycotina</taxon>
        <taxon>Sordariomycetes</taxon>
        <taxon>Sordariomycetidae</taxon>
        <taxon>Magnaporthales</taxon>
        <taxon>Magnaporthaceae</taxon>
        <taxon>Magnaporthiopsis</taxon>
    </lineage>
</organism>
<protein>
    <submittedName>
        <fullName evidence="2 3">Uncharacterized protein</fullName>
    </submittedName>
</protein>
<dbReference type="EMBL" id="ADBL01001030">
    <property type="status" value="NOT_ANNOTATED_CDS"/>
    <property type="molecule type" value="Genomic_DNA"/>
</dbReference>
<proteinExistence type="predicted"/>
<feature type="region of interest" description="Disordered" evidence="1">
    <location>
        <begin position="22"/>
        <end position="51"/>
    </location>
</feature>
<gene>
    <name evidence="2" type="ORF">MAPG_04352</name>
</gene>
<reference evidence="4" key="1">
    <citation type="submission" date="2010-05" db="EMBL/GenBank/DDBJ databases">
        <title>The genome sequence of Magnaporthe poae strain ATCC 64411.</title>
        <authorList>
            <person name="Ma L.-J."/>
            <person name="Dead R."/>
            <person name="Young S."/>
            <person name="Zeng Q."/>
            <person name="Koehrsen M."/>
            <person name="Alvarado L."/>
            <person name="Berlin A."/>
            <person name="Chapman S.B."/>
            <person name="Chen Z."/>
            <person name="Freedman E."/>
            <person name="Gellesch M."/>
            <person name="Goldberg J."/>
            <person name="Griggs A."/>
            <person name="Gujja S."/>
            <person name="Heilman E.R."/>
            <person name="Heiman D."/>
            <person name="Hepburn T."/>
            <person name="Howarth C."/>
            <person name="Jen D."/>
            <person name="Larson L."/>
            <person name="Mehta T."/>
            <person name="Neiman D."/>
            <person name="Pearson M."/>
            <person name="Roberts A."/>
            <person name="Saif S."/>
            <person name="Shea T."/>
            <person name="Shenoy N."/>
            <person name="Sisk P."/>
            <person name="Stolte C."/>
            <person name="Sykes S."/>
            <person name="Walk T."/>
            <person name="White J."/>
            <person name="Yandava C."/>
            <person name="Haas B."/>
            <person name="Nusbaum C."/>
            <person name="Birren B."/>
        </authorList>
    </citation>
    <scope>NUCLEOTIDE SEQUENCE [LARGE SCALE GENOMIC DNA]</scope>
    <source>
        <strain evidence="4">ATCC 64411 / 73-15</strain>
    </source>
</reference>
<evidence type="ECO:0000313" key="4">
    <source>
        <dbReference type="Proteomes" id="UP000011715"/>
    </source>
</evidence>
<reference evidence="3" key="5">
    <citation type="submission" date="2015-06" db="UniProtKB">
        <authorList>
            <consortium name="EnsemblFungi"/>
        </authorList>
    </citation>
    <scope>IDENTIFICATION</scope>
    <source>
        <strain evidence="3">ATCC 64411</strain>
    </source>
</reference>
<sequence length="127" mass="13384">MVGGPASCNGAPAKRHTLVGRLEEEKAGGGLRSRGKTCPNPARKDQTTPAVAGCRNMDLWPAYRGRGSGDMQGSGTATTAAAPLDVQPLKRKTPSCPFGTTDGKHRRTGTRSNPGESTKRHTTQKEK</sequence>
<evidence type="ECO:0000313" key="2">
    <source>
        <dbReference type="EMBL" id="KLU85324.1"/>
    </source>
</evidence>
<dbReference type="Proteomes" id="UP000011715">
    <property type="component" value="Unassembled WGS sequence"/>
</dbReference>
<dbReference type="EMBL" id="GL876968">
    <property type="protein sequence ID" value="KLU85324.1"/>
    <property type="molecule type" value="Genomic_DNA"/>
</dbReference>
<feature type="region of interest" description="Disordered" evidence="1">
    <location>
        <begin position="65"/>
        <end position="127"/>
    </location>
</feature>
<reference evidence="3" key="4">
    <citation type="journal article" date="2015" name="G3 (Bethesda)">
        <title>Genome sequences of three phytopathogenic species of the Magnaporthaceae family of fungi.</title>
        <authorList>
            <person name="Okagaki L.H."/>
            <person name="Nunes C.C."/>
            <person name="Sailsbery J."/>
            <person name="Clay B."/>
            <person name="Brown D."/>
            <person name="John T."/>
            <person name="Oh Y."/>
            <person name="Young N."/>
            <person name="Fitzgerald M."/>
            <person name="Haas B.J."/>
            <person name="Zeng Q."/>
            <person name="Young S."/>
            <person name="Adiconis X."/>
            <person name="Fan L."/>
            <person name="Levin J.Z."/>
            <person name="Mitchell T.K."/>
            <person name="Okubara P.A."/>
            <person name="Farman M.L."/>
            <person name="Kohn L.M."/>
            <person name="Birren B."/>
            <person name="Ma L.-J."/>
            <person name="Dean R.A."/>
        </authorList>
    </citation>
    <scope>NUCLEOTIDE SEQUENCE</scope>
    <source>
        <strain evidence="3">ATCC 64411 / 73-15</strain>
    </source>
</reference>
<dbReference type="VEuPathDB" id="FungiDB:MAPG_04352"/>